<sequence>MSAPSDAAAASAAPAPAPTTAAASSSGGFTFKLHPLVIVNVSDHHTRVKAQAACSADSSSPSSGPGAGQPPRVFGCVIGVQRGRTVEIFNSFELVLDPVSGTLDRAFLEKKQELYKKVFPDFYVLGWYSTGSDVHDTDMQIHKALMDVNESPVYLLLNPTINLSQKDLPVTIYESEAERISVDHVAHLKPSDGGSAATQLAAHLTGIHSAIKMLNSRVRVIHQYLVAMQKGDIPMDNSLLRQVSSLVRRLPATESQKFQDDFLMEYNDTLLMTYLAMFTNCSSTMNELVEKINTSYERPTTRRGGRGAFM</sequence>
<dbReference type="InterPro" id="IPR024969">
    <property type="entry name" value="EIF3F/CSN6-like_C"/>
</dbReference>
<proteinExistence type="inferred from homology"/>
<comment type="function">
    <text evidence="2">Component of the COP9 signalosome complex (CSN), a complex involved in various cellular and developmental processes.</text>
</comment>
<keyword evidence="2" id="KW-0963">Cytoplasm</keyword>
<evidence type="ECO:0000256" key="1">
    <source>
        <dbReference type="ARBA" id="ARBA00010893"/>
    </source>
</evidence>
<evidence type="ECO:0000313" key="3">
    <source>
        <dbReference type="EMBL" id="AQK58200.1"/>
    </source>
</evidence>
<dbReference type="AlphaFoldDB" id="A0A1D6QKF0"/>
<keyword evidence="2" id="KW-0539">Nucleus</keyword>
<gene>
    <name evidence="3" type="ORF">ZEAMMB73_Zm00001d052848</name>
</gene>
<dbReference type="Pfam" id="PF01398">
    <property type="entry name" value="JAB"/>
    <property type="match status" value="1"/>
</dbReference>
<dbReference type="InterPro" id="IPR037518">
    <property type="entry name" value="MPN"/>
</dbReference>
<keyword evidence="2" id="KW-0736">Signalosome</keyword>
<comment type="similarity">
    <text evidence="1 2">Belongs to the peptidase M67A family. CSN6 subfamily.</text>
</comment>
<dbReference type="Gene3D" id="3.40.140.10">
    <property type="entry name" value="Cytidine Deaminase, domain 2"/>
    <property type="match status" value="1"/>
</dbReference>
<evidence type="ECO:0000256" key="2">
    <source>
        <dbReference type="RuleBase" id="RU367006"/>
    </source>
</evidence>
<dbReference type="PANTHER" id="PTHR10540:SF8">
    <property type="entry name" value="COP9 SIGNALOSOME COMPLEX SUBUNIT 6"/>
    <property type="match status" value="1"/>
</dbReference>
<dbReference type="InterPro" id="IPR000555">
    <property type="entry name" value="JAMM/MPN+_dom"/>
</dbReference>
<dbReference type="GO" id="GO:0000338">
    <property type="term" value="P:protein deneddylation"/>
    <property type="evidence" value="ECO:0007669"/>
    <property type="project" value="InterPro"/>
</dbReference>
<dbReference type="InterPro" id="IPR033859">
    <property type="entry name" value="MPN_CSN6"/>
</dbReference>
<name>A0A1D6QKF0_MAIZE</name>
<comment type="subcellular location">
    <subcellularLocation>
        <location evidence="2">Cytoplasm</location>
    </subcellularLocation>
    <subcellularLocation>
        <location evidence="2">Nucleus</location>
    </subcellularLocation>
</comment>
<dbReference type="ExpressionAtlas" id="A0A1D6QKF0">
    <property type="expression patterns" value="baseline and differential"/>
</dbReference>
<dbReference type="GO" id="GO:0005737">
    <property type="term" value="C:cytoplasm"/>
    <property type="evidence" value="ECO:0007669"/>
    <property type="project" value="UniProtKB-SubCell"/>
</dbReference>
<dbReference type="PANTHER" id="PTHR10540">
    <property type="entry name" value="EUKARYOTIC TRANSLATION INITIATION FACTOR 3 SUBUNIT F-RELATED"/>
    <property type="match status" value="1"/>
</dbReference>
<dbReference type="SMART" id="SM00232">
    <property type="entry name" value="JAB_MPN"/>
    <property type="match status" value="1"/>
</dbReference>
<dbReference type="CDD" id="cd08063">
    <property type="entry name" value="MPN_CSN6"/>
    <property type="match status" value="1"/>
</dbReference>
<reference evidence="3" key="1">
    <citation type="submission" date="2015-12" db="EMBL/GenBank/DDBJ databases">
        <title>Update maize B73 reference genome by single molecule sequencing technologies.</title>
        <authorList>
            <consortium name="Maize Genome Sequencing Project"/>
            <person name="Ware D."/>
        </authorList>
    </citation>
    <scope>NUCLEOTIDE SEQUENCE</scope>
    <source>
        <tissue evidence="3">Seedling</tissue>
    </source>
</reference>
<dbReference type="Pfam" id="PF13012">
    <property type="entry name" value="MitMem_reg"/>
    <property type="match status" value="1"/>
</dbReference>
<protein>
    <recommendedName>
        <fullName evidence="2">COP9 signalosome complex subunit 6</fullName>
    </recommendedName>
</protein>
<accession>A0A1D6QKF0</accession>
<dbReference type="GO" id="GO:0008180">
    <property type="term" value="C:COP9 signalosome"/>
    <property type="evidence" value="ECO:0007669"/>
    <property type="project" value="UniProtKB-UniRule"/>
</dbReference>
<dbReference type="PROSITE" id="PS50249">
    <property type="entry name" value="MPN"/>
    <property type="match status" value="1"/>
</dbReference>
<dbReference type="EMBL" id="CM000780">
    <property type="protein sequence ID" value="AQK58200.1"/>
    <property type="molecule type" value="Genomic_DNA"/>
</dbReference>
<organism evidence="3">
    <name type="scientific">Zea mays</name>
    <name type="common">Maize</name>
    <dbReference type="NCBI Taxonomy" id="4577"/>
    <lineage>
        <taxon>Eukaryota</taxon>
        <taxon>Viridiplantae</taxon>
        <taxon>Streptophyta</taxon>
        <taxon>Embryophyta</taxon>
        <taxon>Tracheophyta</taxon>
        <taxon>Spermatophyta</taxon>
        <taxon>Magnoliopsida</taxon>
        <taxon>Liliopsida</taxon>
        <taxon>Poales</taxon>
        <taxon>Poaceae</taxon>
        <taxon>PACMAD clade</taxon>
        <taxon>Panicoideae</taxon>
        <taxon>Andropogonodae</taxon>
        <taxon>Andropogoneae</taxon>
        <taxon>Tripsacinae</taxon>
        <taxon>Zea</taxon>
    </lineage>
</organism>
<dbReference type="GO" id="GO:0008237">
    <property type="term" value="F:metallopeptidase activity"/>
    <property type="evidence" value="ECO:0007669"/>
    <property type="project" value="InterPro"/>
</dbReference>